<dbReference type="InterPro" id="IPR029063">
    <property type="entry name" value="SAM-dependent_MTases_sf"/>
</dbReference>
<proteinExistence type="inferred from homology"/>
<organism evidence="5 6">
    <name type="scientific">Cordyceps fumosorosea (strain ARSEF 2679)</name>
    <name type="common">Isaria fumosorosea</name>
    <dbReference type="NCBI Taxonomy" id="1081104"/>
    <lineage>
        <taxon>Eukaryota</taxon>
        <taxon>Fungi</taxon>
        <taxon>Dikarya</taxon>
        <taxon>Ascomycota</taxon>
        <taxon>Pezizomycotina</taxon>
        <taxon>Sordariomycetes</taxon>
        <taxon>Hypocreomycetidae</taxon>
        <taxon>Hypocreales</taxon>
        <taxon>Cordycipitaceae</taxon>
        <taxon>Cordyceps</taxon>
    </lineage>
</organism>
<keyword evidence="6" id="KW-1185">Reference proteome</keyword>
<dbReference type="STRING" id="1081104.A0A167N3D8"/>
<dbReference type="PANTHER" id="PTHR43167">
    <property type="entry name" value="PUTATIVE (AFU_ORTHOLOGUE AFUA_6G01830)-RELATED"/>
    <property type="match status" value="1"/>
</dbReference>
<evidence type="ECO:0000256" key="4">
    <source>
        <dbReference type="ARBA" id="ARBA00023453"/>
    </source>
</evidence>
<dbReference type="PANTHER" id="PTHR43167:SF1">
    <property type="entry name" value="PUTATIVE (AFU_ORTHOLOGUE AFUA_6G01830)-RELATED"/>
    <property type="match status" value="1"/>
</dbReference>
<dbReference type="EMBL" id="AZHB01000026">
    <property type="protein sequence ID" value="OAA55083.1"/>
    <property type="molecule type" value="Genomic_DNA"/>
</dbReference>
<dbReference type="PROSITE" id="PS51682">
    <property type="entry name" value="SAM_OMT_I"/>
    <property type="match status" value="1"/>
</dbReference>
<evidence type="ECO:0000313" key="6">
    <source>
        <dbReference type="Proteomes" id="UP000076744"/>
    </source>
</evidence>
<keyword evidence="2 5" id="KW-0808">Transferase</keyword>
<evidence type="ECO:0000313" key="5">
    <source>
        <dbReference type="EMBL" id="OAA55083.1"/>
    </source>
</evidence>
<dbReference type="OrthoDB" id="4863010at2759"/>
<keyword evidence="3" id="KW-0949">S-adenosyl-L-methionine</keyword>
<accession>A0A167N3D8</accession>
<evidence type="ECO:0000256" key="3">
    <source>
        <dbReference type="ARBA" id="ARBA00022691"/>
    </source>
</evidence>
<keyword evidence="1 5" id="KW-0489">Methyltransferase</keyword>
<protein>
    <submittedName>
        <fullName evidence="5">O-methyltransferase family protein</fullName>
    </submittedName>
</protein>
<dbReference type="SUPFAM" id="SSF53335">
    <property type="entry name" value="S-adenosyl-L-methionine-dependent methyltransferases"/>
    <property type="match status" value="1"/>
</dbReference>
<gene>
    <name evidence="5" type="ORF">ISF_08004</name>
</gene>
<dbReference type="GO" id="GO:0008171">
    <property type="term" value="F:O-methyltransferase activity"/>
    <property type="evidence" value="ECO:0007669"/>
    <property type="project" value="InterPro"/>
</dbReference>
<dbReference type="RefSeq" id="XP_018701093.1">
    <property type="nucleotide sequence ID" value="XM_018851607.1"/>
</dbReference>
<dbReference type="Gene3D" id="3.40.50.150">
    <property type="entry name" value="Vaccinia Virus protein VP39"/>
    <property type="match status" value="1"/>
</dbReference>
<dbReference type="CDD" id="cd02440">
    <property type="entry name" value="AdoMet_MTases"/>
    <property type="match status" value="1"/>
</dbReference>
<sequence length="231" mass="25348">MGSISTGIVAEVLERLHKEADIADGRMRDQDPNHPALQGDWVAKLLESERNDLRGTYKEYAENFLSVSPEFGRHLYMSARAAKAQRIVEFGTSMGVSTIYAAAALRDNGGGGHLITTEIEPSKIERAKSNIAAAGLTDLVEFRVGDARETLAGGVGGKIDLVLLDGAWSLYRPIIQLLEPHLNPGAIILADNTTDTEREYLQYVRDPQNGYLSLQLNALEKHGNEFTVRTK</sequence>
<dbReference type="Proteomes" id="UP000076744">
    <property type="component" value="Unassembled WGS sequence"/>
</dbReference>
<evidence type="ECO:0000256" key="1">
    <source>
        <dbReference type="ARBA" id="ARBA00022603"/>
    </source>
</evidence>
<dbReference type="Pfam" id="PF13578">
    <property type="entry name" value="Methyltransf_24"/>
    <property type="match status" value="1"/>
</dbReference>
<name>A0A167N3D8_CORFA</name>
<comment type="similarity">
    <text evidence="4">Belongs to the class I-like SAM-binding methyltransferase superfamily. Cation-dependent O-methyltransferase family.</text>
</comment>
<dbReference type="InterPro" id="IPR002935">
    <property type="entry name" value="SAM_O-MeTrfase"/>
</dbReference>
<dbReference type="GO" id="GO:0032259">
    <property type="term" value="P:methylation"/>
    <property type="evidence" value="ECO:0007669"/>
    <property type="project" value="UniProtKB-KW"/>
</dbReference>
<comment type="caution">
    <text evidence="5">The sequence shown here is derived from an EMBL/GenBank/DDBJ whole genome shotgun (WGS) entry which is preliminary data.</text>
</comment>
<dbReference type="GeneID" id="30024296"/>
<dbReference type="AlphaFoldDB" id="A0A167N3D8"/>
<evidence type="ECO:0000256" key="2">
    <source>
        <dbReference type="ARBA" id="ARBA00022679"/>
    </source>
</evidence>
<reference evidence="5 6" key="1">
    <citation type="journal article" date="2016" name="Genome Biol. Evol.">
        <title>Divergent and convergent evolution of fungal pathogenicity.</title>
        <authorList>
            <person name="Shang Y."/>
            <person name="Xiao G."/>
            <person name="Zheng P."/>
            <person name="Cen K."/>
            <person name="Zhan S."/>
            <person name="Wang C."/>
        </authorList>
    </citation>
    <scope>NUCLEOTIDE SEQUENCE [LARGE SCALE GENOMIC DNA]</scope>
    <source>
        <strain evidence="5 6">ARSEF 2679</strain>
    </source>
</reference>